<comment type="caution">
    <text evidence="2">The sequence shown here is derived from an EMBL/GenBank/DDBJ whole genome shotgun (WGS) entry which is preliminary data.</text>
</comment>
<dbReference type="EMBL" id="CALNXI010000020">
    <property type="protein sequence ID" value="CAH3015177.1"/>
    <property type="molecule type" value="Genomic_DNA"/>
</dbReference>
<evidence type="ECO:0000313" key="3">
    <source>
        <dbReference type="Proteomes" id="UP001159427"/>
    </source>
</evidence>
<organism evidence="2 3">
    <name type="scientific">Porites evermanni</name>
    <dbReference type="NCBI Taxonomy" id="104178"/>
    <lineage>
        <taxon>Eukaryota</taxon>
        <taxon>Metazoa</taxon>
        <taxon>Cnidaria</taxon>
        <taxon>Anthozoa</taxon>
        <taxon>Hexacorallia</taxon>
        <taxon>Scleractinia</taxon>
        <taxon>Fungiina</taxon>
        <taxon>Poritidae</taxon>
        <taxon>Porites</taxon>
    </lineage>
</organism>
<evidence type="ECO:0000256" key="1">
    <source>
        <dbReference type="SAM" id="MobiDB-lite"/>
    </source>
</evidence>
<keyword evidence="3" id="KW-1185">Reference proteome</keyword>
<gene>
    <name evidence="2" type="ORF">PEVE_00013528</name>
</gene>
<protein>
    <submittedName>
        <fullName evidence="2">Uncharacterized protein</fullName>
    </submittedName>
</protein>
<feature type="compositionally biased region" description="Polar residues" evidence="1">
    <location>
        <begin position="324"/>
        <end position="347"/>
    </location>
</feature>
<reference evidence="2 3" key="1">
    <citation type="submission" date="2022-05" db="EMBL/GenBank/DDBJ databases">
        <authorList>
            <consortium name="Genoscope - CEA"/>
            <person name="William W."/>
        </authorList>
    </citation>
    <scope>NUCLEOTIDE SEQUENCE [LARGE SCALE GENOMIC DNA]</scope>
</reference>
<accession>A0ABN8LHQ3</accession>
<evidence type="ECO:0000313" key="2">
    <source>
        <dbReference type="EMBL" id="CAH3015177.1"/>
    </source>
</evidence>
<feature type="compositionally biased region" description="Polar residues" evidence="1">
    <location>
        <begin position="406"/>
        <end position="417"/>
    </location>
</feature>
<feature type="region of interest" description="Disordered" evidence="1">
    <location>
        <begin position="296"/>
        <end position="349"/>
    </location>
</feature>
<feature type="non-terminal residue" evidence="2">
    <location>
        <position position="1"/>
    </location>
</feature>
<sequence length="450" mass="51118">LSKQGNRVTLTVFSNLPTETNGKRRITPVFAVRTPYRTVMSNKQLVYEGFTLPRLKVKEILASNAREDIELKNLHKKLDKEKDEVETDFSKTRSQLLSRAMDHHMTLEIQPSELENSADNGWETTSFSTLNDSSSSQDAFEVNCYSHPSDYHSNPKQTWAEKITHFEPSLTAKNELVTSKSQTKHKISLGGRANPHVKNWNTARSERFEQSLVANQADALETQTKRKTSGAGKIQLNTEKCSGFNLTDSKQCVVTKTSQLDGAKFKHNDKISRTRRGHVYTENWDTGLNQLRKSVSEESVCSEPRASPPLDVSHSRERRHTVAGRSNSVSNKSSVFTKETLQKQRLSTPKHVVTRRHTVCCRPKRYGLSSSVKENTSQQKPLADLLPPIKLPPVYLQEKKDKNQGKKTNNNVVNTSEKLGGRSYDDTIRDLKHCRYLRIKTSDDDEYASW</sequence>
<feature type="region of interest" description="Disordered" evidence="1">
    <location>
        <begin position="399"/>
        <end position="418"/>
    </location>
</feature>
<dbReference type="Proteomes" id="UP001159427">
    <property type="component" value="Unassembled WGS sequence"/>
</dbReference>
<proteinExistence type="predicted"/>
<name>A0ABN8LHQ3_9CNID</name>